<keyword evidence="2" id="KW-1185">Reference proteome</keyword>
<dbReference type="EMBL" id="CP041666">
    <property type="protein sequence ID" value="QDP41577.1"/>
    <property type="molecule type" value="Genomic_DNA"/>
</dbReference>
<dbReference type="OrthoDB" id="2881381at2"/>
<sequence length="289" mass="32701">MKKYVIYAFSVVLLLTISFIGIKSFSGNNSAVNHLSPSKVSASSVNETLDPKENIQLMMYNATDNYKKVKGSFTYMSKGIGEEFVVDYKVKTKDGAFSSIKVKSKTSNTSFETLYDQSKKSVIRVSHKNKDVIKSRASDIVEKETKRISNVDPKDNTYTNEKGEKVFERRADPTYMGGLATTSLFPQDIAASFLEDYDKWKIVSKNEKINDLNAVLIEGTLSDYFKTKHNAETFKLWVHSETGILLQMEEYDVDGNIVESLKTNEIKLNDNVNNTKPKINIPSNYKENI</sequence>
<evidence type="ECO:0008006" key="3">
    <source>
        <dbReference type="Google" id="ProtNLM"/>
    </source>
</evidence>
<evidence type="ECO:0000313" key="1">
    <source>
        <dbReference type="EMBL" id="QDP41577.1"/>
    </source>
</evidence>
<evidence type="ECO:0000313" key="2">
    <source>
        <dbReference type="Proteomes" id="UP000315215"/>
    </source>
</evidence>
<organism evidence="1 2">
    <name type="scientific">Radiobacillus deserti</name>
    <dbReference type="NCBI Taxonomy" id="2594883"/>
    <lineage>
        <taxon>Bacteria</taxon>
        <taxon>Bacillati</taxon>
        <taxon>Bacillota</taxon>
        <taxon>Bacilli</taxon>
        <taxon>Bacillales</taxon>
        <taxon>Bacillaceae</taxon>
        <taxon>Radiobacillus</taxon>
    </lineage>
</organism>
<dbReference type="AlphaFoldDB" id="A0A516KJM2"/>
<protein>
    <recommendedName>
        <fullName evidence="3">MucB/RseB N-terminal domain-containing protein</fullName>
    </recommendedName>
</protein>
<dbReference type="Gene3D" id="2.50.20.10">
    <property type="entry name" value="Lipoprotein localisation LolA/LolB/LppX"/>
    <property type="match status" value="1"/>
</dbReference>
<reference evidence="1 2" key="1">
    <citation type="submission" date="2019-07" db="EMBL/GenBank/DDBJ databases">
        <authorList>
            <person name="Li J."/>
        </authorList>
    </citation>
    <scope>NUCLEOTIDE SEQUENCE [LARGE SCALE GENOMIC DNA]</scope>
    <source>
        <strain evidence="1 2">TKL69</strain>
    </source>
</reference>
<proteinExistence type="predicted"/>
<accession>A0A516KJM2</accession>
<gene>
    <name evidence="1" type="ORF">FN924_16205</name>
</gene>
<name>A0A516KJM2_9BACI</name>
<dbReference type="KEGG" id="aqt:FN924_16205"/>
<dbReference type="Proteomes" id="UP000315215">
    <property type="component" value="Chromosome"/>
</dbReference>
<dbReference type="RefSeq" id="WP_143896260.1">
    <property type="nucleotide sequence ID" value="NZ_CP041666.1"/>
</dbReference>